<dbReference type="PROSITE" id="PS51318">
    <property type="entry name" value="TAT"/>
    <property type="match status" value="1"/>
</dbReference>
<keyword evidence="4" id="KW-1185">Reference proteome</keyword>
<evidence type="ECO:0000313" key="3">
    <source>
        <dbReference type="EMBL" id="PHK94244.1"/>
    </source>
</evidence>
<gene>
    <name evidence="3" type="ORF">CR162_14015</name>
</gene>
<sequence>MSDWSRRRAMWLPGGLAAAALLPAGARAAAEAWPSRPIRMIIPFPPGGTTDLMGRLLAERLSAKLGQPVVVENRGGAGGNIGADAVAKSAPDGYTVVMCSIGTAAINYAAYGANMPYKPQDLAAVGLAVRVPNLVLASRASGLDSFEAMLKAAREAPGRLNYGTSGIGGSPHACMELVKARTGIDITHVPYRGSGPMLTELVAGRIQTAMDNIPSALNFVREGQIRALAVTSRERVKLLPDVPTLAECGLADFDATAWFGLQAAAATPAPIVAKLGAAMDEVVRSAEWAERVGAFAAQPPGLTPQGGTTPEAFAEFIAAEITRWAEVARAGNISVQ</sequence>
<protein>
    <submittedName>
        <fullName evidence="3">ABC transporter substrate-binding protein</fullName>
    </submittedName>
</protein>
<dbReference type="OrthoDB" id="7259884at2"/>
<dbReference type="PIRSF" id="PIRSF017082">
    <property type="entry name" value="YflP"/>
    <property type="match status" value="1"/>
</dbReference>
<dbReference type="Gene3D" id="3.40.190.150">
    <property type="entry name" value="Bordetella uptake gene, domain 1"/>
    <property type="match status" value="1"/>
</dbReference>
<dbReference type="InterPro" id="IPR042100">
    <property type="entry name" value="Bug_dom1"/>
</dbReference>
<evidence type="ECO:0000256" key="1">
    <source>
        <dbReference type="ARBA" id="ARBA00006987"/>
    </source>
</evidence>
<dbReference type="PANTHER" id="PTHR42928:SF5">
    <property type="entry name" value="BLR1237 PROTEIN"/>
    <property type="match status" value="1"/>
</dbReference>
<dbReference type="EMBL" id="PDNU01000028">
    <property type="protein sequence ID" value="PHK94244.1"/>
    <property type="molecule type" value="Genomic_DNA"/>
</dbReference>
<dbReference type="AlphaFoldDB" id="A0A2C7AAY2"/>
<keyword evidence="2" id="KW-0732">Signal</keyword>
<name>A0A2C7AAY2_9PROT</name>
<dbReference type="CDD" id="cd13578">
    <property type="entry name" value="PBP2_Bug27"/>
    <property type="match status" value="1"/>
</dbReference>
<dbReference type="InterPro" id="IPR006311">
    <property type="entry name" value="TAT_signal"/>
</dbReference>
<dbReference type="Gene3D" id="3.40.190.10">
    <property type="entry name" value="Periplasmic binding protein-like II"/>
    <property type="match status" value="1"/>
</dbReference>
<dbReference type="RefSeq" id="WP_099096158.1">
    <property type="nucleotide sequence ID" value="NZ_PDNU01000028.1"/>
</dbReference>
<accession>A0A2C7AAY2</accession>
<evidence type="ECO:0000313" key="4">
    <source>
        <dbReference type="Proteomes" id="UP000223527"/>
    </source>
</evidence>
<dbReference type="InterPro" id="IPR005064">
    <property type="entry name" value="BUG"/>
</dbReference>
<feature type="signal peptide" evidence="2">
    <location>
        <begin position="1"/>
        <end position="28"/>
    </location>
</feature>
<comment type="similarity">
    <text evidence="1">Belongs to the UPF0065 (bug) family.</text>
</comment>
<evidence type="ECO:0000256" key="2">
    <source>
        <dbReference type="SAM" id="SignalP"/>
    </source>
</evidence>
<dbReference type="SUPFAM" id="SSF53850">
    <property type="entry name" value="Periplasmic binding protein-like II"/>
    <property type="match status" value="1"/>
</dbReference>
<reference evidence="3 4" key="1">
    <citation type="submission" date="2017-10" db="EMBL/GenBank/DDBJ databases">
        <authorList>
            <person name="Banno H."/>
            <person name="Chua N.-H."/>
        </authorList>
    </citation>
    <scope>NUCLEOTIDE SEQUENCE [LARGE SCALE GENOMIC DNA]</scope>
    <source>
        <strain evidence="3 4">YW11</strain>
    </source>
</reference>
<dbReference type="PANTHER" id="PTHR42928">
    <property type="entry name" value="TRICARBOXYLATE-BINDING PROTEIN"/>
    <property type="match status" value="1"/>
</dbReference>
<dbReference type="Pfam" id="PF03401">
    <property type="entry name" value="TctC"/>
    <property type="match status" value="1"/>
</dbReference>
<proteinExistence type="inferred from homology"/>
<organism evidence="3 4">
    <name type="scientific">Teichococcus rhizosphaerae</name>
    <dbReference type="NCBI Taxonomy" id="1335062"/>
    <lineage>
        <taxon>Bacteria</taxon>
        <taxon>Pseudomonadati</taxon>
        <taxon>Pseudomonadota</taxon>
        <taxon>Alphaproteobacteria</taxon>
        <taxon>Acetobacterales</taxon>
        <taxon>Roseomonadaceae</taxon>
        <taxon>Roseomonas</taxon>
    </lineage>
</organism>
<dbReference type="Proteomes" id="UP000223527">
    <property type="component" value="Unassembled WGS sequence"/>
</dbReference>
<comment type="caution">
    <text evidence="3">The sequence shown here is derived from an EMBL/GenBank/DDBJ whole genome shotgun (WGS) entry which is preliminary data.</text>
</comment>
<feature type="chain" id="PRO_5012022164" evidence="2">
    <location>
        <begin position="29"/>
        <end position="336"/>
    </location>
</feature>